<dbReference type="AlphaFoldDB" id="A0AAV0ZHN5"/>
<sequence>MYIIFNPKSAKLPSSSHARGTSLSLAHATLEPAHAILPSSIQAAIAIGSPADLHLFPADCHQLLVVRHLLLRSISSLLPPSISKRFQSFFYLWFVFQASDSVNLLEFLELILYFLE</sequence>
<accession>A0AAV0ZHN5</accession>
<name>A0AAV0ZHN5_VICFA</name>
<keyword evidence="2" id="KW-1185">Reference proteome</keyword>
<organism evidence="1 2">
    <name type="scientific">Vicia faba</name>
    <name type="common">Broad bean</name>
    <name type="synonym">Faba vulgaris</name>
    <dbReference type="NCBI Taxonomy" id="3906"/>
    <lineage>
        <taxon>Eukaryota</taxon>
        <taxon>Viridiplantae</taxon>
        <taxon>Streptophyta</taxon>
        <taxon>Embryophyta</taxon>
        <taxon>Tracheophyta</taxon>
        <taxon>Spermatophyta</taxon>
        <taxon>Magnoliopsida</taxon>
        <taxon>eudicotyledons</taxon>
        <taxon>Gunneridae</taxon>
        <taxon>Pentapetalae</taxon>
        <taxon>rosids</taxon>
        <taxon>fabids</taxon>
        <taxon>Fabales</taxon>
        <taxon>Fabaceae</taxon>
        <taxon>Papilionoideae</taxon>
        <taxon>50 kb inversion clade</taxon>
        <taxon>NPAAA clade</taxon>
        <taxon>Hologalegina</taxon>
        <taxon>IRL clade</taxon>
        <taxon>Fabeae</taxon>
        <taxon>Vicia</taxon>
    </lineage>
</organism>
<evidence type="ECO:0000313" key="1">
    <source>
        <dbReference type="EMBL" id="CAI8597436.1"/>
    </source>
</evidence>
<evidence type="ECO:0000313" key="2">
    <source>
        <dbReference type="Proteomes" id="UP001157006"/>
    </source>
</evidence>
<gene>
    <name evidence="1" type="ORF">VFH_II081720</name>
</gene>
<protein>
    <submittedName>
        <fullName evidence="1">Uncharacterized protein</fullName>
    </submittedName>
</protein>
<proteinExistence type="predicted"/>
<dbReference type="Proteomes" id="UP001157006">
    <property type="component" value="Chromosome 2"/>
</dbReference>
<reference evidence="1 2" key="1">
    <citation type="submission" date="2023-01" db="EMBL/GenBank/DDBJ databases">
        <authorList>
            <person name="Kreplak J."/>
        </authorList>
    </citation>
    <scope>NUCLEOTIDE SEQUENCE [LARGE SCALE GENOMIC DNA]</scope>
</reference>
<dbReference type="EMBL" id="OX451737">
    <property type="protein sequence ID" value="CAI8597436.1"/>
    <property type="molecule type" value="Genomic_DNA"/>
</dbReference>